<evidence type="ECO:0000256" key="1">
    <source>
        <dbReference type="ARBA" id="ARBA00022801"/>
    </source>
</evidence>
<dbReference type="PANTHER" id="PTHR46517:SF1">
    <property type="entry name" value="FRUCTOSE-2,6-BISPHOSPHATASE TIGAR"/>
    <property type="match status" value="1"/>
</dbReference>
<evidence type="ECO:0000313" key="6">
    <source>
        <dbReference type="Proteomes" id="UP000051249"/>
    </source>
</evidence>
<feature type="active site" description="Proton donor/acceptor" evidence="2">
    <location>
        <position position="86"/>
    </location>
</feature>
<evidence type="ECO:0000256" key="3">
    <source>
        <dbReference type="PIRSR" id="PIRSR613078-2"/>
    </source>
</evidence>
<dbReference type="PANTHER" id="PTHR46517">
    <property type="entry name" value="FRUCTOSE-2,6-BISPHOSPHATASE TIGAR"/>
    <property type="match status" value="1"/>
</dbReference>
<keyword evidence="1" id="KW-0378">Hydrolase</keyword>
<dbReference type="SMART" id="SM00855">
    <property type="entry name" value="PGAM"/>
    <property type="match status" value="1"/>
</dbReference>
<reference evidence="5 6" key="1">
    <citation type="journal article" date="2015" name="Genome Announc.">
        <title>Expanding the biotechnology potential of lactobacilli through comparative genomics of 213 strains and associated genera.</title>
        <authorList>
            <person name="Sun Z."/>
            <person name="Harris H.M."/>
            <person name="McCann A."/>
            <person name="Guo C."/>
            <person name="Argimon S."/>
            <person name="Zhang W."/>
            <person name="Yang X."/>
            <person name="Jeffery I.B."/>
            <person name="Cooney J.C."/>
            <person name="Kagawa T.F."/>
            <person name="Liu W."/>
            <person name="Song Y."/>
            <person name="Salvetti E."/>
            <person name="Wrobel A."/>
            <person name="Rasinkangas P."/>
            <person name="Parkhill J."/>
            <person name="Rea M.C."/>
            <person name="O'Sullivan O."/>
            <person name="Ritari J."/>
            <person name="Douillard F.P."/>
            <person name="Paul Ross R."/>
            <person name="Yang R."/>
            <person name="Briner A.E."/>
            <person name="Felis G.E."/>
            <person name="de Vos W.M."/>
            <person name="Barrangou R."/>
            <person name="Klaenhammer T.R."/>
            <person name="Caufield P.W."/>
            <person name="Cui Y."/>
            <person name="Zhang H."/>
            <person name="O'Toole P.W."/>
        </authorList>
    </citation>
    <scope>NUCLEOTIDE SEQUENCE [LARGE SCALE GENOMIC DNA]</scope>
    <source>
        <strain evidence="5 6">DSM 23026</strain>
    </source>
</reference>
<organism evidence="5 6">
    <name type="scientific">Pediococcus argentinicus</name>
    <dbReference type="NCBI Taxonomy" id="480391"/>
    <lineage>
        <taxon>Bacteria</taxon>
        <taxon>Bacillati</taxon>
        <taxon>Bacillota</taxon>
        <taxon>Bacilli</taxon>
        <taxon>Lactobacillales</taxon>
        <taxon>Lactobacillaceae</taxon>
        <taxon>Pediococcus</taxon>
    </lineage>
</organism>
<dbReference type="GO" id="GO:0004331">
    <property type="term" value="F:fructose-2,6-bisphosphate 2-phosphatase activity"/>
    <property type="evidence" value="ECO:0007669"/>
    <property type="project" value="TreeGrafter"/>
</dbReference>
<dbReference type="InterPro" id="IPR029033">
    <property type="entry name" value="His_PPase_superfam"/>
</dbReference>
<name>A0A0R2NJ84_9LACO</name>
<feature type="binding site" evidence="3">
    <location>
        <position position="60"/>
    </location>
    <ligand>
        <name>substrate</name>
    </ligand>
</feature>
<feature type="active site" description="Tele-phosphohistidine intermediate" evidence="2">
    <location>
        <position position="11"/>
    </location>
</feature>
<dbReference type="CDD" id="cd07067">
    <property type="entry name" value="HP_PGM_like"/>
    <property type="match status" value="1"/>
</dbReference>
<evidence type="ECO:0000313" key="5">
    <source>
        <dbReference type="EMBL" id="KRO25854.1"/>
    </source>
</evidence>
<protein>
    <recommendedName>
        <fullName evidence="7">Phosphoglycerate mutase</fullName>
    </recommendedName>
</protein>
<dbReference type="PATRIC" id="fig|480391.4.peg.1413"/>
<proteinExistence type="predicted"/>
<dbReference type="GO" id="GO:0043456">
    <property type="term" value="P:regulation of pentose-phosphate shunt"/>
    <property type="evidence" value="ECO:0007669"/>
    <property type="project" value="TreeGrafter"/>
</dbReference>
<dbReference type="InterPro" id="IPR051695">
    <property type="entry name" value="Phosphoglycerate_Mutase"/>
</dbReference>
<evidence type="ECO:0000256" key="4">
    <source>
        <dbReference type="PIRSR" id="PIRSR613078-3"/>
    </source>
</evidence>
<accession>A0A0R2NJ84</accession>
<dbReference type="OrthoDB" id="4131070at2"/>
<dbReference type="GO" id="GO:0045820">
    <property type="term" value="P:negative regulation of glycolytic process"/>
    <property type="evidence" value="ECO:0007669"/>
    <property type="project" value="TreeGrafter"/>
</dbReference>
<dbReference type="Pfam" id="PF00300">
    <property type="entry name" value="His_Phos_1"/>
    <property type="match status" value="1"/>
</dbReference>
<dbReference type="InterPro" id="IPR013078">
    <property type="entry name" value="His_Pase_superF_clade-1"/>
</dbReference>
<dbReference type="Proteomes" id="UP000051249">
    <property type="component" value="Unassembled WGS sequence"/>
</dbReference>
<dbReference type="SUPFAM" id="SSF53254">
    <property type="entry name" value="Phosphoglycerate mutase-like"/>
    <property type="match status" value="1"/>
</dbReference>
<comment type="caution">
    <text evidence="5">The sequence shown here is derived from an EMBL/GenBank/DDBJ whole genome shotgun (WGS) entry which is preliminary data.</text>
</comment>
<sequence>MKTIEIYFVRHGQTIFNKYNRMQGWSDSPLTDKGLADAHNAGQRLADLSFNQVYASDTTRAINTARAIISENKQEPELEVKPEFREEFYGYYEGADSAQTWFEVLMPISGEKTFHNFLEEHKIEDSKDAMKAADPFHDAENNVEFWERLNRGFSDVFEKANDGDRILVVSHGTTIRSIAKQFQPDLDVTWGPANGSISKVTMNDDGIQLDFYNNHADTPLN</sequence>
<feature type="binding site" evidence="3">
    <location>
        <begin position="86"/>
        <end position="89"/>
    </location>
    <ligand>
        <name>substrate</name>
    </ligand>
</feature>
<dbReference type="Gene3D" id="3.40.50.1240">
    <property type="entry name" value="Phosphoglycerate mutase-like"/>
    <property type="match status" value="1"/>
</dbReference>
<keyword evidence="6" id="KW-1185">Reference proteome</keyword>
<feature type="site" description="Transition state stabilizer" evidence="4">
    <location>
        <position position="171"/>
    </location>
</feature>
<gene>
    <name evidence="5" type="ORF">IV88_GL001389</name>
</gene>
<feature type="binding site" evidence="3">
    <location>
        <begin position="10"/>
        <end position="17"/>
    </location>
    <ligand>
        <name>substrate</name>
    </ligand>
</feature>
<dbReference type="EMBL" id="JQCQ01000005">
    <property type="protein sequence ID" value="KRO25854.1"/>
    <property type="molecule type" value="Genomic_DNA"/>
</dbReference>
<dbReference type="GO" id="GO:0005829">
    <property type="term" value="C:cytosol"/>
    <property type="evidence" value="ECO:0007669"/>
    <property type="project" value="TreeGrafter"/>
</dbReference>
<dbReference type="RefSeq" id="WP_057798202.1">
    <property type="nucleotide sequence ID" value="NZ_BJZZ01000005.1"/>
</dbReference>
<evidence type="ECO:0000256" key="2">
    <source>
        <dbReference type="PIRSR" id="PIRSR613078-1"/>
    </source>
</evidence>
<evidence type="ECO:0008006" key="7">
    <source>
        <dbReference type="Google" id="ProtNLM"/>
    </source>
</evidence>
<dbReference type="AlphaFoldDB" id="A0A0R2NJ84"/>